<keyword evidence="1" id="KW-0812">Transmembrane</keyword>
<organism evidence="2 3">
    <name type="scientific">Tenacibaculum todarodis</name>
    <dbReference type="NCBI Taxonomy" id="1850252"/>
    <lineage>
        <taxon>Bacteria</taxon>
        <taxon>Pseudomonadati</taxon>
        <taxon>Bacteroidota</taxon>
        <taxon>Flavobacteriia</taxon>
        <taxon>Flavobacteriales</taxon>
        <taxon>Flavobacteriaceae</taxon>
        <taxon>Tenacibaculum</taxon>
    </lineage>
</organism>
<keyword evidence="1" id="KW-1133">Transmembrane helix</keyword>
<gene>
    <name evidence="2" type="ORF">LPB136_00845</name>
</gene>
<dbReference type="Pfam" id="PF07676">
    <property type="entry name" value="PD40"/>
    <property type="match status" value="1"/>
</dbReference>
<dbReference type="KEGG" id="ten:LPB136_00845"/>
<dbReference type="RefSeq" id="WP_072554324.1">
    <property type="nucleotide sequence ID" value="NZ_CP018155.1"/>
</dbReference>
<keyword evidence="3" id="KW-1185">Reference proteome</keyword>
<dbReference type="EMBL" id="CP018155">
    <property type="protein sequence ID" value="APG64002.1"/>
    <property type="molecule type" value="Genomic_DNA"/>
</dbReference>
<protein>
    <submittedName>
        <fullName evidence="2">Uncharacterized protein</fullName>
    </submittedName>
</protein>
<evidence type="ECO:0000313" key="3">
    <source>
        <dbReference type="Proteomes" id="UP000181898"/>
    </source>
</evidence>
<dbReference type="OrthoDB" id="1432364at2"/>
<evidence type="ECO:0000256" key="1">
    <source>
        <dbReference type="SAM" id="Phobius"/>
    </source>
</evidence>
<evidence type="ECO:0000313" key="2">
    <source>
        <dbReference type="EMBL" id="APG64002.1"/>
    </source>
</evidence>
<keyword evidence="1" id="KW-0472">Membrane</keyword>
<dbReference type="InterPro" id="IPR011659">
    <property type="entry name" value="WD40"/>
</dbReference>
<reference evidence="2 3" key="1">
    <citation type="submission" date="2016-11" db="EMBL/GenBank/DDBJ databases">
        <title>Tenacibaculum sp. LPB0136, isolated from marine environment.</title>
        <authorList>
            <person name="Kim E."/>
            <person name="Yi H."/>
        </authorList>
    </citation>
    <scope>NUCLEOTIDE SEQUENCE [LARGE SCALE GENOMIC DNA]</scope>
    <source>
        <strain evidence="2 3">LPB0136</strain>
    </source>
</reference>
<proteinExistence type="predicted"/>
<name>A0A1L3JFV4_9FLAO</name>
<feature type="transmembrane region" description="Helical" evidence="1">
    <location>
        <begin position="21"/>
        <end position="38"/>
    </location>
</feature>
<dbReference type="STRING" id="1850252.LPB136_00845"/>
<accession>A0A1L3JFV4</accession>
<dbReference type="AlphaFoldDB" id="A0A1L3JFV4"/>
<dbReference type="SUPFAM" id="SSF69304">
    <property type="entry name" value="Tricorn protease N-terminal domain"/>
    <property type="match status" value="1"/>
</dbReference>
<sequence>MIKELQFRVNLIEERSIKKTLFSILILINFTFLAQNSYNIKFELVNFTNVKYNDFAPTVYKDGILFVSDRDGEFYNLYYSDFKNNLKKIKIKKQKHHIGQVFYDKKNKLIYLTKSSGKKSSNNKFNLAVYKGKIKKNKIFDLKKLSFCNPEFSYGHAQILNNKLLIHTNEGGVYSLNEYSLKNDQWVKTRTIFTDTSPILNPIFKDHSTIIFASKRIGGIGGIDLYKITKSKEEWSKPINLKKFNTPFDDLSLIFTDKNKGYISSNRIDNKDHIFKFSFQ</sequence>
<dbReference type="Proteomes" id="UP000181898">
    <property type="component" value="Chromosome"/>
</dbReference>